<dbReference type="AlphaFoldDB" id="A0A1M6R274"/>
<protein>
    <submittedName>
        <fullName evidence="7">Amino acid/amide ABC transporter ATP-binding protein 2, HAAT family</fullName>
    </submittedName>
</protein>
<dbReference type="GO" id="GO:0005524">
    <property type="term" value="F:ATP binding"/>
    <property type="evidence" value="ECO:0007669"/>
    <property type="project" value="UniProtKB-KW"/>
</dbReference>
<feature type="domain" description="ABC transporter" evidence="6">
    <location>
        <begin position="2"/>
        <end position="232"/>
    </location>
</feature>
<dbReference type="RefSeq" id="WP_072796339.1">
    <property type="nucleotide sequence ID" value="NZ_FRAQ01000001.1"/>
</dbReference>
<evidence type="ECO:0000313" key="7">
    <source>
        <dbReference type="EMBL" id="SHK26532.1"/>
    </source>
</evidence>
<accession>A0A1M6R274</accession>
<organism evidence="7 8">
    <name type="scientific">Marinobacter antarcticus</name>
    <dbReference type="NCBI Taxonomy" id="564117"/>
    <lineage>
        <taxon>Bacteria</taxon>
        <taxon>Pseudomonadati</taxon>
        <taxon>Pseudomonadota</taxon>
        <taxon>Gammaproteobacteria</taxon>
        <taxon>Pseudomonadales</taxon>
        <taxon>Marinobacteraceae</taxon>
        <taxon>Marinobacter</taxon>
    </lineage>
</organism>
<evidence type="ECO:0000256" key="3">
    <source>
        <dbReference type="ARBA" id="ARBA00022741"/>
    </source>
</evidence>
<evidence type="ECO:0000256" key="4">
    <source>
        <dbReference type="ARBA" id="ARBA00022840"/>
    </source>
</evidence>
<dbReference type="GO" id="GO:0015807">
    <property type="term" value="P:L-amino acid transport"/>
    <property type="evidence" value="ECO:0007669"/>
    <property type="project" value="TreeGrafter"/>
</dbReference>
<dbReference type="Gene3D" id="3.40.50.300">
    <property type="entry name" value="P-loop containing nucleotide triphosphate hydrolases"/>
    <property type="match status" value="1"/>
</dbReference>
<dbReference type="InterPro" id="IPR027417">
    <property type="entry name" value="P-loop_NTPase"/>
</dbReference>
<dbReference type="STRING" id="564117.SAMN05216369_1269"/>
<evidence type="ECO:0000259" key="6">
    <source>
        <dbReference type="PROSITE" id="PS50893"/>
    </source>
</evidence>
<evidence type="ECO:0000256" key="2">
    <source>
        <dbReference type="ARBA" id="ARBA00022448"/>
    </source>
</evidence>
<sequence>MLRIDKLNQYYGESHTLWDLELDVPQGQCTCVMGRNGVGKTTLMKCIMGEESVKSGSLAFASDVELTQKKIEDRARLGIGYVPQGRQIFPLLTVEENLRTGLAVRKDGCKVIPARVYELFPVLKEMRHRRGGDLSGGQQQQLAIGRALVIEPRLLILDEPGEGIQPNIVAQIGEVIRKLIEEDGLTVLLVEQKLPFARKYADRFAILDRGRRVAEGEIAGLTDELIKKHLTV</sequence>
<keyword evidence="4 7" id="KW-0067">ATP-binding</keyword>
<dbReference type="InterPro" id="IPR003439">
    <property type="entry name" value="ABC_transporter-like_ATP-bd"/>
</dbReference>
<evidence type="ECO:0000256" key="5">
    <source>
        <dbReference type="ARBA" id="ARBA00022970"/>
    </source>
</evidence>
<reference evidence="8" key="1">
    <citation type="submission" date="2016-11" db="EMBL/GenBank/DDBJ databases">
        <authorList>
            <person name="Varghese N."/>
            <person name="Submissions S."/>
        </authorList>
    </citation>
    <scope>NUCLEOTIDE SEQUENCE [LARGE SCALE GENOMIC DNA]</scope>
    <source>
        <strain evidence="8">CGMCC 1.10835</strain>
    </source>
</reference>
<keyword evidence="8" id="KW-1185">Reference proteome</keyword>
<dbReference type="GO" id="GO:0015658">
    <property type="term" value="F:branched-chain amino acid transmembrane transporter activity"/>
    <property type="evidence" value="ECO:0007669"/>
    <property type="project" value="TreeGrafter"/>
</dbReference>
<dbReference type="Pfam" id="PF00005">
    <property type="entry name" value="ABC_tran"/>
    <property type="match status" value="1"/>
</dbReference>
<proteinExistence type="inferred from homology"/>
<gene>
    <name evidence="7" type="ORF">SAMN05216369_1269</name>
</gene>
<dbReference type="GO" id="GO:0016887">
    <property type="term" value="F:ATP hydrolysis activity"/>
    <property type="evidence" value="ECO:0007669"/>
    <property type="project" value="InterPro"/>
</dbReference>
<dbReference type="InterPro" id="IPR017780">
    <property type="entry name" value="ABC_transptr_urea_ATP-bd_UrtE"/>
</dbReference>
<comment type="similarity">
    <text evidence="1">Belongs to the ABC transporter superfamily.</text>
</comment>
<dbReference type="NCBIfam" id="TIGR03410">
    <property type="entry name" value="urea_trans_UrtE"/>
    <property type="match status" value="1"/>
</dbReference>
<dbReference type="SUPFAM" id="SSF52540">
    <property type="entry name" value="P-loop containing nucleoside triphosphate hydrolases"/>
    <property type="match status" value="1"/>
</dbReference>
<evidence type="ECO:0000256" key="1">
    <source>
        <dbReference type="ARBA" id="ARBA00005417"/>
    </source>
</evidence>
<dbReference type="PROSITE" id="PS50893">
    <property type="entry name" value="ABC_TRANSPORTER_2"/>
    <property type="match status" value="1"/>
</dbReference>
<dbReference type="OrthoDB" id="9776369at2"/>
<keyword evidence="5" id="KW-0029">Amino-acid transport</keyword>
<dbReference type="EMBL" id="FRAQ01000001">
    <property type="protein sequence ID" value="SHK26532.1"/>
    <property type="molecule type" value="Genomic_DNA"/>
</dbReference>
<evidence type="ECO:0000313" key="8">
    <source>
        <dbReference type="Proteomes" id="UP000184497"/>
    </source>
</evidence>
<name>A0A1M6R274_9GAMM</name>
<keyword evidence="3" id="KW-0547">Nucleotide-binding</keyword>
<dbReference type="SMART" id="SM00382">
    <property type="entry name" value="AAA"/>
    <property type="match status" value="1"/>
</dbReference>
<dbReference type="PANTHER" id="PTHR43820">
    <property type="entry name" value="HIGH-AFFINITY BRANCHED-CHAIN AMINO ACID TRANSPORT ATP-BINDING PROTEIN LIVF"/>
    <property type="match status" value="1"/>
</dbReference>
<dbReference type="InterPro" id="IPR003593">
    <property type="entry name" value="AAA+_ATPase"/>
</dbReference>
<dbReference type="CDD" id="cd03224">
    <property type="entry name" value="ABC_TM1139_LivF_branched"/>
    <property type="match status" value="1"/>
</dbReference>
<dbReference type="InterPro" id="IPR052156">
    <property type="entry name" value="BCAA_Transport_ATP-bd_LivF"/>
</dbReference>
<dbReference type="Proteomes" id="UP000184497">
    <property type="component" value="Unassembled WGS sequence"/>
</dbReference>
<keyword evidence="2" id="KW-0813">Transport</keyword>
<dbReference type="PANTHER" id="PTHR43820:SF5">
    <property type="entry name" value="HIGH-AFFINITY BRANCHED-CHAIN AMINO ACID TRANSPORT ATP-BINDING PROTEIN"/>
    <property type="match status" value="1"/>
</dbReference>